<dbReference type="HAMAP" id="MF_01576">
    <property type="entry name" value="THF_DHG_CYH"/>
    <property type="match status" value="1"/>
</dbReference>
<name>A0A9N9D4W6_9GLOM</name>
<dbReference type="OrthoDB" id="2343294at2759"/>
<sequence>MLKRIPINNNYYNKKALDCLSVANAIKSTAIKAKKTLNIQPKVTVILPTNAAGKARVDSANYVAKKRKIFEQLDIPMQLIKISPQYNENQIKELIKGLSNDPSNTGIIVQLPFSSGFSVNKNNILNAIPIHKDIDGLTKGSISNLFDLDKGLKPATPLGICSIFDYYNITTEGKHIVIMGKGQLVGQPLSCMLMAPPYNATVTTCDMYTENIKQITKCADILIVAIGKALHVNDDLVKPGAIVIDVGINRLPPNFVNGNSSIVGDVHPSVYEKCEYYTPVPKGVGLLTVASLAFNAVNASILQQELPPLNLSQIIRQNYSVERVEKINMTSQKHSDKIFKNENIKKLNLLLFSSAYNGMTQRIENELLRLGHTVTFQTADSDDAMRSAFALHKPDLIICPTLMKAIPEDIYTKVKCLIVHPGIKGDKGPSSLDWAIIDKKDEWGVTILEADKEMDAGAIWASENFLVPKAITKTHLYNSHVINKASKLILECIEKFQLNNFKPEQLNYANASVKGRLHETIKQSHSNRKINWETDTTEIILRKIRAADSQPGVKAEIDLNNKKITRFLYDAHNEKTINKDLMAYPGKVLAKQDDAICIATKDGAFWVSQLRSPKTQTDPYPFKLPATIQLGELSENTPIINPNQTLTTPTLDTFQEISFESFGSYGVLHFNFYNGAMSTSQCERLLKAIKQCQKMPIKGLILAGGENIWSNGINLNVIQHAANPSIEAWKNIKAINEVVKEIIKLTNIITVSAVQANAGAGGVYLALATDFSFVKPGVVLNPHYKNMGLYGSELHTYTATKRIDTFILKQIKENAKPIIAVEAIEIGLFDNLIQQGQVNPEQSFLDSVKKFMNIATADTTKFTKFIENKQDIRMRDESAKSLDEYEKHELEEMHKDFFENRNNFHEKRQSFITKSPLLLTNK</sequence>
<dbReference type="Pfam" id="PF00763">
    <property type="entry name" value="THF_DHG_CYH"/>
    <property type="match status" value="1"/>
</dbReference>
<dbReference type="InterPro" id="IPR005793">
    <property type="entry name" value="Formyl_trans_C"/>
</dbReference>
<evidence type="ECO:0000259" key="5">
    <source>
        <dbReference type="Pfam" id="PF02911"/>
    </source>
</evidence>
<evidence type="ECO:0000259" key="4">
    <source>
        <dbReference type="Pfam" id="PF02882"/>
    </source>
</evidence>
<comment type="caution">
    <text evidence="6">The sequence shown here is derived from an EMBL/GenBank/DDBJ whole genome shotgun (WGS) entry which is preliminary data.</text>
</comment>
<dbReference type="PANTHER" id="PTHR43388">
    <property type="entry name" value="HYDROGENASE MATURATION FACTOR HOXX"/>
    <property type="match status" value="1"/>
</dbReference>
<dbReference type="SUPFAM" id="SSF51735">
    <property type="entry name" value="NAD(P)-binding Rossmann-fold domains"/>
    <property type="match status" value="1"/>
</dbReference>
<proteinExistence type="inferred from homology"/>
<dbReference type="GO" id="GO:0004488">
    <property type="term" value="F:methylenetetrahydrofolate dehydrogenase (NADP+) activity"/>
    <property type="evidence" value="ECO:0007669"/>
    <property type="project" value="InterPro"/>
</dbReference>
<dbReference type="Gene3D" id="3.40.50.720">
    <property type="entry name" value="NAD(P)-binding Rossmann-like Domain"/>
    <property type="match status" value="1"/>
</dbReference>
<accession>A0A9N9D4W6</accession>
<dbReference type="SUPFAM" id="SSF53223">
    <property type="entry name" value="Aminoacid dehydrogenase-like, N-terminal domain"/>
    <property type="match status" value="1"/>
</dbReference>
<gene>
    <name evidence="6" type="ORF">DERYTH_LOCUS8913</name>
</gene>
<keyword evidence="7" id="KW-1185">Reference proteome</keyword>
<feature type="domain" description="Tetrahydrofolate dehydrogenase/cyclohydrolase NAD(P)-binding" evidence="4">
    <location>
        <begin position="154"/>
        <end position="300"/>
    </location>
</feature>
<dbReference type="Gene3D" id="3.40.50.10860">
    <property type="entry name" value="Leucine Dehydrogenase, chain A, domain 1"/>
    <property type="match status" value="1"/>
</dbReference>
<protein>
    <submittedName>
        <fullName evidence="6">11351_t:CDS:1</fullName>
    </submittedName>
</protein>
<dbReference type="GO" id="GO:0006730">
    <property type="term" value="P:one-carbon metabolic process"/>
    <property type="evidence" value="ECO:0007669"/>
    <property type="project" value="UniProtKB-KW"/>
</dbReference>
<dbReference type="CDD" id="cd08701">
    <property type="entry name" value="FMT_C_HypX"/>
    <property type="match status" value="1"/>
</dbReference>
<dbReference type="CDD" id="cd06558">
    <property type="entry name" value="crotonase-like"/>
    <property type="match status" value="1"/>
</dbReference>
<dbReference type="Pfam" id="PF00551">
    <property type="entry name" value="Formyl_trans_N"/>
    <property type="match status" value="1"/>
</dbReference>
<organism evidence="6 7">
    <name type="scientific">Dentiscutata erythropus</name>
    <dbReference type="NCBI Taxonomy" id="1348616"/>
    <lineage>
        <taxon>Eukaryota</taxon>
        <taxon>Fungi</taxon>
        <taxon>Fungi incertae sedis</taxon>
        <taxon>Mucoromycota</taxon>
        <taxon>Glomeromycotina</taxon>
        <taxon>Glomeromycetes</taxon>
        <taxon>Diversisporales</taxon>
        <taxon>Gigasporaceae</taxon>
        <taxon>Dentiscutata</taxon>
    </lineage>
</organism>
<dbReference type="InterPro" id="IPR000672">
    <property type="entry name" value="THF_DH/CycHdrlase"/>
</dbReference>
<dbReference type="PANTHER" id="PTHR43388:SF1">
    <property type="entry name" value="HYDROGENASE MATURATION FACTOR HOXX"/>
    <property type="match status" value="1"/>
</dbReference>
<dbReference type="SUPFAM" id="SSF52096">
    <property type="entry name" value="ClpP/crotonase"/>
    <property type="match status" value="1"/>
</dbReference>
<dbReference type="Proteomes" id="UP000789405">
    <property type="component" value="Unassembled WGS sequence"/>
</dbReference>
<evidence type="ECO:0000256" key="1">
    <source>
        <dbReference type="ARBA" id="ARBA00022563"/>
    </source>
</evidence>
<feature type="domain" description="Tetrahydrofolate dehydrogenase/cyclohydrolase catalytic" evidence="3">
    <location>
        <begin position="22"/>
        <end position="135"/>
    </location>
</feature>
<reference evidence="6" key="1">
    <citation type="submission" date="2021-06" db="EMBL/GenBank/DDBJ databases">
        <authorList>
            <person name="Kallberg Y."/>
            <person name="Tangrot J."/>
            <person name="Rosling A."/>
        </authorList>
    </citation>
    <scope>NUCLEOTIDE SEQUENCE</scope>
    <source>
        <strain evidence="6">MA453B</strain>
    </source>
</reference>
<dbReference type="InterPro" id="IPR036477">
    <property type="entry name" value="Formyl_transf_N_sf"/>
</dbReference>
<dbReference type="InterPro" id="IPR047180">
    <property type="entry name" value="HoxX-like"/>
</dbReference>
<dbReference type="InterPro" id="IPR002376">
    <property type="entry name" value="Formyl_transf_N"/>
</dbReference>
<feature type="domain" description="Formyl transferase C-terminal" evidence="5">
    <location>
        <begin position="525"/>
        <end position="614"/>
    </location>
</feature>
<dbReference type="InterPro" id="IPR001753">
    <property type="entry name" value="Enoyl-CoA_hydra/iso"/>
</dbReference>
<dbReference type="Pfam" id="PF02882">
    <property type="entry name" value="THF_DHG_CYH_C"/>
    <property type="match status" value="1"/>
</dbReference>
<dbReference type="InterPro" id="IPR036291">
    <property type="entry name" value="NAD(P)-bd_dom_sf"/>
</dbReference>
<dbReference type="InterPro" id="IPR011034">
    <property type="entry name" value="Formyl_transferase-like_C_sf"/>
</dbReference>
<dbReference type="Gene3D" id="3.40.50.12230">
    <property type="match status" value="1"/>
</dbReference>
<dbReference type="EMBL" id="CAJVPY010004726">
    <property type="protein sequence ID" value="CAG8626427.1"/>
    <property type="molecule type" value="Genomic_DNA"/>
</dbReference>
<dbReference type="InterPro" id="IPR046346">
    <property type="entry name" value="Aminoacid_DH-like_N_sf"/>
</dbReference>
<dbReference type="CDD" id="cd08650">
    <property type="entry name" value="FMT_core_HypX_N"/>
    <property type="match status" value="1"/>
</dbReference>
<dbReference type="SUPFAM" id="SSF53328">
    <property type="entry name" value="Formyltransferase"/>
    <property type="match status" value="1"/>
</dbReference>
<evidence type="ECO:0000259" key="2">
    <source>
        <dbReference type="Pfam" id="PF00551"/>
    </source>
</evidence>
<dbReference type="CDD" id="cd01080">
    <property type="entry name" value="NAD_bind_m-THF_DH_Cyclohyd"/>
    <property type="match status" value="1"/>
</dbReference>
<dbReference type="Pfam" id="PF00378">
    <property type="entry name" value="ECH_1"/>
    <property type="match status" value="1"/>
</dbReference>
<dbReference type="InterPro" id="IPR020630">
    <property type="entry name" value="THF_DH/CycHdrlase_cat_dom"/>
</dbReference>
<dbReference type="Gene3D" id="3.90.226.10">
    <property type="entry name" value="2-enoyl-CoA Hydratase, Chain A, domain 1"/>
    <property type="match status" value="1"/>
</dbReference>
<evidence type="ECO:0000313" key="6">
    <source>
        <dbReference type="EMBL" id="CAG8626427.1"/>
    </source>
</evidence>
<dbReference type="InterPro" id="IPR020631">
    <property type="entry name" value="THF_DH/CycHdrlase_NAD-bd_dom"/>
</dbReference>
<evidence type="ECO:0000313" key="7">
    <source>
        <dbReference type="Proteomes" id="UP000789405"/>
    </source>
</evidence>
<dbReference type="InterPro" id="IPR029045">
    <property type="entry name" value="ClpP/crotonase-like_dom_sf"/>
</dbReference>
<evidence type="ECO:0000259" key="3">
    <source>
        <dbReference type="Pfam" id="PF00763"/>
    </source>
</evidence>
<dbReference type="SUPFAM" id="SSF50486">
    <property type="entry name" value="FMT C-terminal domain-like"/>
    <property type="match status" value="1"/>
</dbReference>
<dbReference type="AlphaFoldDB" id="A0A9N9D4W6"/>
<keyword evidence="1" id="KW-0554">One-carbon metabolism</keyword>
<dbReference type="Pfam" id="PF02911">
    <property type="entry name" value="Formyl_trans_C"/>
    <property type="match status" value="1"/>
</dbReference>
<dbReference type="PRINTS" id="PR00085">
    <property type="entry name" value="THFDHDRGNASE"/>
</dbReference>
<feature type="domain" description="Formyl transferase N-terminal" evidence="2">
    <location>
        <begin position="379"/>
        <end position="479"/>
    </location>
</feature>